<sequence>MDGIALRLETLAANIDDLKVAGAQYRPTPRAEGPDADAGVPAGDWRELPAALWNELRQLVAVRRNDEPVAPLLAPDQQFFLHANLRLQLDTARLAALRGTPELYRVSLRTARDWLAQEFDVGQPAVREARAEIDELLAVELRPELPDIAGSLRLLRQELALIDAGRVTPEAASDAAADDGAESAP</sequence>
<evidence type="ECO:0000313" key="1">
    <source>
        <dbReference type="EMBL" id="RRQ23082.1"/>
    </source>
</evidence>
<proteinExistence type="predicted"/>
<organism evidence="1 2">
    <name type="scientific">Thiohalobacter thiocyanaticus</name>
    <dbReference type="NCBI Taxonomy" id="585455"/>
    <lineage>
        <taxon>Bacteria</taxon>
        <taxon>Pseudomonadati</taxon>
        <taxon>Pseudomonadota</taxon>
        <taxon>Gammaproteobacteria</taxon>
        <taxon>Thiohalobacterales</taxon>
        <taxon>Thiohalobacteraceae</taxon>
        <taxon>Thiohalobacter</taxon>
    </lineage>
</organism>
<name>A0A426QMU8_9GAMM</name>
<keyword evidence="2" id="KW-1185">Reference proteome</keyword>
<dbReference type="Proteomes" id="UP000287798">
    <property type="component" value="Unassembled WGS sequence"/>
</dbReference>
<dbReference type="AlphaFoldDB" id="A0A426QMU8"/>
<dbReference type="Pfam" id="PF04375">
    <property type="entry name" value="HemX"/>
    <property type="match status" value="1"/>
</dbReference>
<evidence type="ECO:0000313" key="2">
    <source>
        <dbReference type="Proteomes" id="UP000287798"/>
    </source>
</evidence>
<dbReference type="PANTHER" id="PTHR38043:SF1">
    <property type="entry name" value="PROTEIN HEMX"/>
    <property type="match status" value="1"/>
</dbReference>
<accession>A0A426QMU8</accession>
<reference evidence="1 2" key="1">
    <citation type="journal article" date="2010" name="Int. J. Syst. Evol. Microbiol.">
        <title>Thiohalobacter thiocyanaticus gen. nov., sp. nov., a moderately halophilic, sulfur-oxidizing gammaproteobacterium from hypersaline lakes, that utilizes thiocyanate.</title>
        <authorList>
            <person name="Sorokin D.Y."/>
            <person name="Kovaleva O.L."/>
            <person name="Tourova T.P."/>
            <person name="Muyzer G."/>
        </authorList>
    </citation>
    <scope>NUCLEOTIDE SEQUENCE [LARGE SCALE GENOMIC DNA]</scope>
    <source>
        <strain evidence="1 2">Hrh1</strain>
    </source>
</reference>
<dbReference type="PANTHER" id="PTHR38043">
    <property type="entry name" value="PROTEIN HEMX"/>
    <property type="match status" value="1"/>
</dbReference>
<dbReference type="InterPro" id="IPR007470">
    <property type="entry name" value="HemX"/>
</dbReference>
<comment type="caution">
    <text evidence="1">The sequence shown here is derived from an EMBL/GenBank/DDBJ whole genome shotgun (WGS) entry which is preliminary data.</text>
</comment>
<gene>
    <name evidence="1" type="ORF">D6C00_07840</name>
</gene>
<dbReference type="RefSeq" id="WP_255416786.1">
    <property type="nucleotide sequence ID" value="NZ_QZMU01000001.1"/>
</dbReference>
<dbReference type="EMBL" id="QZMU01000001">
    <property type="protein sequence ID" value="RRQ23082.1"/>
    <property type="molecule type" value="Genomic_DNA"/>
</dbReference>
<protein>
    <submittedName>
        <fullName evidence="1">Uncharacterized protein</fullName>
    </submittedName>
</protein>